<evidence type="ECO:0000313" key="14">
    <source>
        <dbReference type="EMBL" id="KAF9496948.1"/>
    </source>
</evidence>
<dbReference type="PANTHER" id="PTHR46300:SF2">
    <property type="entry name" value="CYTOCHROME P450 MONOOXYGENASE ALNH-RELATED"/>
    <property type="match status" value="1"/>
</dbReference>
<feature type="non-terminal residue" evidence="14">
    <location>
        <position position="1"/>
    </location>
</feature>
<evidence type="ECO:0000256" key="7">
    <source>
        <dbReference type="ARBA" id="ARBA00022723"/>
    </source>
</evidence>
<protein>
    <submittedName>
        <fullName evidence="14">Cytochrome P450</fullName>
    </submittedName>
</protein>
<dbReference type="GO" id="GO:0005506">
    <property type="term" value="F:iron ion binding"/>
    <property type="evidence" value="ECO:0007669"/>
    <property type="project" value="InterPro"/>
</dbReference>
<reference evidence="14" key="1">
    <citation type="submission" date="2020-11" db="EMBL/GenBank/DDBJ databases">
        <authorList>
            <consortium name="DOE Joint Genome Institute"/>
            <person name="Ahrendt S."/>
            <person name="Riley R."/>
            <person name="Andreopoulos W."/>
            <person name="Labutti K."/>
            <person name="Pangilinan J."/>
            <person name="Ruiz-Duenas F.J."/>
            <person name="Barrasa J.M."/>
            <person name="Sanchez-Garcia M."/>
            <person name="Camarero S."/>
            <person name="Miyauchi S."/>
            <person name="Serrano A."/>
            <person name="Linde D."/>
            <person name="Babiker R."/>
            <person name="Drula E."/>
            <person name="Ayuso-Fernandez I."/>
            <person name="Pacheco R."/>
            <person name="Padilla G."/>
            <person name="Ferreira P."/>
            <person name="Barriuso J."/>
            <person name="Kellner H."/>
            <person name="Castanera R."/>
            <person name="Alfaro M."/>
            <person name="Ramirez L."/>
            <person name="Pisabarro A.G."/>
            <person name="Kuo A."/>
            <person name="Tritt A."/>
            <person name="Lipzen A."/>
            <person name="He G."/>
            <person name="Yan M."/>
            <person name="Ng V."/>
            <person name="Cullen D."/>
            <person name="Martin F."/>
            <person name="Rosso M.-N."/>
            <person name="Henrissat B."/>
            <person name="Hibbett D."/>
            <person name="Martinez A.T."/>
            <person name="Grigoriev I.V."/>
        </authorList>
    </citation>
    <scope>NUCLEOTIDE SEQUENCE</scope>
    <source>
        <strain evidence="14">ATCC 90797</strain>
    </source>
</reference>
<dbReference type="EMBL" id="MU154548">
    <property type="protein sequence ID" value="KAF9496948.1"/>
    <property type="molecule type" value="Genomic_DNA"/>
</dbReference>
<keyword evidence="10" id="KW-0408">Iron</keyword>
<evidence type="ECO:0000256" key="6">
    <source>
        <dbReference type="ARBA" id="ARBA00022692"/>
    </source>
</evidence>
<dbReference type="PANTHER" id="PTHR46300">
    <property type="entry name" value="P450, PUTATIVE (EUROFUNG)-RELATED-RELATED"/>
    <property type="match status" value="1"/>
</dbReference>
<keyword evidence="9" id="KW-0560">Oxidoreductase</keyword>
<dbReference type="InterPro" id="IPR001128">
    <property type="entry name" value="Cyt_P450"/>
</dbReference>
<keyword evidence="11" id="KW-0503">Monooxygenase</keyword>
<comment type="cofactor">
    <cofactor evidence="1">
        <name>heme</name>
        <dbReference type="ChEBI" id="CHEBI:30413"/>
    </cofactor>
</comment>
<dbReference type="AlphaFoldDB" id="A0A9P6A1B4"/>
<proteinExistence type="inferred from homology"/>
<keyword evidence="15" id="KW-1185">Reference proteome</keyword>
<name>A0A9P6A1B4_PLEER</name>
<dbReference type="InterPro" id="IPR002401">
    <property type="entry name" value="Cyt_P450_E_grp-I"/>
</dbReference>
<dbReference type="GO" id="GO:0016020">
    <property type="term" value="C:membrane"/>
    <property type="evidence" value="ECO:0007669"/>
    <property type="project" value="UniProtKB-SubCell"/>
</dbReference>
<dbReference type="GO" id="GO:0016705">
    <property type="term" value="F:oxidoreductase activity, acting on paired donors, with incorporation or reduction of molecular oxygen"/>
    <property type="evidence" value="ECO:0007669"/>
    <property type="project" value="InterPro"/>
</dbReference>
<comment type="subcellular location">
    <subcellularLocation>
        <location evidence="2">Membrane</location>
        <topology evidence="2">Single-pass membrane protein</topology>
    </subcellularLocation>
</comment>
<dbReference type="Gene3D" id="1.10.630.10">
    <property type="entry name" value="Cytochrome P450"/>
    <property type="match status" value="1"/>
</dbReference>
<dbReference type="Pfam" id="PF00067">
    <property type="entry name" value="p450"/>
    <property type="match status" value="1"/>
</dbReference>
<keyword evidence="6" id="KW-0812">Transmembrane</keyword>
<keyword evidence="12" id="KW-0472">Membrane</keyword>
<sequence>FPALKYVPARWASWKGLCARAKALHDGLHTRLFTEVEQKVASGIGVGSYLGNILLNPDELEMSMDEAKAMAKVLMEAGAETSTSYLQSFVLALINFPECQKRARKELDEVVGTDRLPTFEDHPNLPHVNTFIKEVSKVS</sequence>
<evidence type="ECO:0000256" key="1">
    <source>
        <dbReference type="ARBA" id="ARBA00001971"/>
    </source>
</evidence>
<keyword evidence="13" id="KW-0325">Glycoprotein</keyword>
<keyword evidence="8" id="KW-1133">Transmembrane helix</keyword>
<evidence type="ECO:0000256" key="4">
    <source>
        <dbReference type="ARBA" id="ARBA00010617"/>
    </source>
</evidence>
<dbReference type="GO" id="GO:0004497">
    <property type="term" value="F:monooxygenase activity"/>
    <property type="evidence" value="ECO:0007669"/>
    <property type="project" value="UniProtKB-KW"/>
</dbReference>
<evidence type="ECO:0000313" key="15">
    <source>
        <dbReference type="Proteomes" id="UP000807025"/>
    </source>
</evidence>
<evidence type="ECO:0000256" key="10">
    <source>
        <dbReference type="ARBA" id="ARBA00023004"/>
    </source>
</evidence>
<dbReference type="OrthoDB" id="3037782at2759"/>
<accession>A0A9P6A1B4</accession>
<evidence type="ECO:0000256" key="3">
    <source>
        <dbReference type="ARBA" id="ARBA00005179"/>
    </source>
</evidence>
<dbReference type="GO" id="GO:0020037">
    <property type="term" value="F:heme binding"/>
    <property type="evidence" value="ECO:0007669"/>
    <property type="project" value="InterPro"/>
</dbReference>
<comment type="caution">
    <text evidence="14">The sequence shown here is derived from an EMBL/GenBank/DDBJ whole genome shotgun (WGS) entry which is preliminary data.</text>
</comment>
<organism evidence="14 15">
    <name type="scientific">Pleurotus eryngii</name>
    <name type="common">Boletus of the steppes</name>
    <dbReference type="NCBI Taxonomy" id="5323"/>
    <lineage>
        <taxon>Eukaryota</taxon>
        <taxon>Fungi</taxon>
        <taxon>Dikarya</taxon>
        <taxon>Basidiomycota</taxon>
        <taxon>Agaricomycotina</taxon>
        <taxon>Agaricomycetes</taxon>
        <taxon>Agaricomycetidae</taxon>
        <taxon>Agaricales</taxon>
        <taxon>Pleurotineae</taxon>
        <taxon>Pleurotaceae</taxon>
        <taxon>Pleurotus</taxon>
    </lineage>
</organism>
<comment type="pathway">
    <text evidence="3">Secondary metabolite biosynthesis.</text>
</comment>
<dbReference type="InterPro" id="IPR050364">
    <property type="entry name" value="Cytochrome_P450_fung"/>
</dbReference>
<dbReference type="PRINTS" id="PR00463">
    <property type="entry name" value="EP450I"/>
</dbReference>
<evidence type="ECO:0000256" key="13">
    <source>
        <dbReference type="ARBA" id="ARBA00023180"/>
    </source>
</evidence>
<dbReference type="InterPro" id="IPR036396">
    <property type="entry name" value="Cyt_P450_sf"/>
</dbReference>
<comment type="similarity">
    <text evidence="4">Belongs to the cytochrome P450 family.</text>
</comment>
<keyword evidence="5" id="KW-0349">Heme</keyword>
<evidence type="ECO:0000256" key="11">
    <source>
        <dbReference type="ARBA" id="ARBA00023033"/>
    </source>
</evidence>
<dbReference type="Proteomes" id="UP000807025">
    <property type="component" value="Unassembled WGS sequence"/>
</dbReference>
<evidence type="ECO:0000256" key="9">
    <source>
        <dbReference type="ARBA" id="ARBA00023002"/>
    </source>
</evidence>
<evidence type="ECO:0000256" key="8">
    <source>
        <dbReference type="ARBA" id="ARBA00022989"/>
    </source>
</evidence>
<evidence type="ECO:0000256" key="2">
    <source>
        <dbReference type="ARBA" id="ARBA00004167"/>
    </source>
</evidence>
<dbReference type="SUPFAM" id="SSF48264">
    <property type="entry name" value="Cytochrome P450"/>
    <property type="match status" value="1"/>
</dbReference>
<keyword evidence="7" id="KW-0479">Metal-binding</keyword>
<gene>
    <name evidence="14" type="ORF">BDN71DRAFT_1388485</name>
</gene>
<evidence type="ECO:0000256" key="12">
    <source>
        <dbReference type="ARBA" id="ARBA00023136"/>
    </source>
</evidence>
<evidence type="ECO:0000256" key="5">
    <source>
        <dbReference type="ARBA" id="ARBA00022617"/>
    </source>
</evidence>